<dbReference type="InterPro" id="IPR014710">
    <property type="entry name" value="RmlC-like_jellyroll"/>
</dbReference>
<accession>A0A1M5BMA2</accession>
<dbReference type="Gene3D" id="2.60.120.10">
    <property type="entry name" value="Jelly Rolls"/>
    <property type="match status" value="1"/>
</dbReference>
<dbReference type="OrthoDB" id="680421at2"/>
<name>A0A1M5BMA2_9BACT</name>
<dbReference type="PROSITE" id="PS50042">
    <property type="entry name" value="CNMP_BINDING_3"/>
    <property type="match status" value="1"/>
</dbReference>
<dbReference type="Proteomes" id="UP000184480">
    <property type="component" value="Unassembled WGS sequence"/>
</dbReference>
<dbReference type="InterPro" id="IPR018490">
    <property type="entry name" value="cNMP-bd_dom_sf"/>
</dbReference>
<dbReference type="EMBL" id="FQUC01000006">
    <property type="protein sequence ID" value="SHF43743.1"/>
    <property type="molecule type" value="Genomic_DNA"/>
</dbReference>
<dbReference type="InterPro" id="IPR000595">
    <property type="entry name" value="cNMP-bd_dom"/>
</dbReference>
<dbReference type="SUPFAM" id="SSF51206">
    <property type="entry name" value="cAMP-binding domain-like"/>
    <property type="match status" value="1"/>
</dbReference>
<sequence>MDINTAILSIYTISENSINELLKYCYGPIEKPKGYILTKAGTIEEYLYFVTKGIVRTFSIVKDEEVTFWIGEEGSVACSMRNYVESKPSYETIETLEDCSLYRIKAQDLQQLYKQNIEIANWGRKFAEYEIMKTENRLIAQQFLTAKERYDNLIKSQPQLLQRIPLSIIASYLGITQVSLSRIRALK</sequence>
<organism evidence="2 3">
    <name type="scientific">Dysgonomonas macrotermitis</name>
    <dbReference type="NCBI Taxonomy" id="1346286"/>
    <lineage>
        <taxon>Bacteria</taxon>
        <taxon>Pseudomonadati</taxon>
        <taxon>Bacteroidota</taxon>
        <taxon>Bacteroidia</taxon>
        <taxon>Bacteroidales</taxon>
        <taxon>Dysgonomonadaceae</taxon>
        <taxon>Dysgonomonas</taxon>
    </lineage>
</organism>
<gene>
    <name evidence="2" type="ORF">SAMN05444362_106124</name>
</gene>
<feature type="domain" description="Cyclic nucleotide-binding" evidence="1">
    <location>
        <begin position="26"/>
        <end position="112"/>
    </location>
</feature>
<evidence type="ECO:0000313" key="3">
    <source>
        <dbReference type="Proteomes" id="UP000184480"/>
    </source>
</evidence>
<proteinExistence type="predicted"/>
<dbReference type="RefSeq" id="WP_062180178.1">
    <property type="nucleotide sequence ID" value="NZ_BBXL01000009.1"/>
</dbReference>
<keyword evidence="2" id="KW-0418">Kinase</keyword>
<dbReference type="AlphaFoldDB" id="A0A1M5BMA2"/>
<keyword evidence="2" id="KW-0808">Transferase</keyword>
<dbReference type="CDD" id="cd00038">
    <property type="entry name" value="CAP_ED"/>
    <property type="match status" value="1"/>
</dbReference>
<reference evidence="3" key="1">
    <citation type="submission" date="2016-11" db="EMBL/GenBank/DDBJ databases">
        <authorList>
            <person name="Varghese N."/>
            <person name="Submissions S."/>
        </authorList>
    </citation>
    <scope>NUCLEOTIDE SEQUENCE [LARGE SCALE GENOMIC DNA]</scope>
    <source>
        <strain evidence="3">DSM 27370</strain>
    </source>
</reference>
<evidence type="ECO:0000259" key="1">
    <source>
        <dbReference type="PROSITE" id="PS50042"/>
    </source>
</evidence>
<dbReference type="Pfam" id="PF00027">
    <property type="entry name" value="cNMP_binding"/>
    <property type="match status" value="1"/>
</dbReference>
<dbReference type="STRING" id="1346286.SAMN05444362_106124"/>
<dbReference type="GO" id="GO:0016301">
    <property type="term" value="F:kinase activity"/>
    <property type="evidence" value="ECO:0007669"/>
    <property type="project" value="UniProtKB-KW"/>
</dbReference>
<evidence type="ECO:0000313" key="2">
    <source>
        <dbReference type="EMBL" id="SHF43743.1"/>
    </source>
</evidence>
<protein>
    <submittedName>
        <fullName evidence="2">cAMP-binding domain of CRP or a regulatory subunit of cAMP-dependent protein kinases</fullName>
    </submittedName>
</protein>
<keyword evidence="3" id="KW-1185">Reference proteome</keyword>